<evidence type="ECO:0000313" key="1">
    <source>
        <dbReference type="EMBL" id="GEM82155.1"/>
    </source>
</evidence>
<dbReference type="EMBL" id="BJXL01000005">
    <property type="protein sequence ID" value="GEM82155.1"/>
    <property type="molecule type" value="Genomic_DNA"/>
</dbReference>
<dbReference type="Pfam" id="PF16156">
    <property type="entry name" value="DUF4864"/>
    <property type="match status" value="1"/>
</dbReference>
<protein>
    <submittedName>
        <fullName evidence="1">DUF4864 domain-containing protein</fullName>
    </submittedName>
</protein>
<gene>
    <name evidence="1" type="ORF">MHY01S_03210</name>
</gene>
<name>A0A511QXQ4_9DEIN</name>
<dbReference type="AlphaFoldDB" id="A0A511QXQ4"/>
<dbReference type="SUPFAM" id="SSF54427">
    <property type="entry name" value="NTF2-like"/>
    <property type="match status" value="1"/>
</dbReference>
<dbReference type="RefSeq" id="WP_119340445.1">
    <property type="nucleotide sequence ID" value="NZ_BJXL01000005.1"/>
</dbReference>
<evidence type="ECO:0000313" key="2">
    <source>
        <dbReference type="Proteomes" id="UP000321197"/>
    </source>
</evidence>
<organism evidence="1 2">
    <name type="scientific">Meiothermus hypogaeus NBRC 106114</name>
    <dbReference type="NCBI Taxonomy" id="1227553"/>
    <lineage>
        <taxon>Bacteria</taxon>
        <taxon>Thermotogati</taxon>
        <taxon>Deinococcota</taxon>
        <taxon>Deinococci</taxon>
        <taxon>Thermales</taxon>
        <taxon>Thermaceae</taxon>
        <taxon>Meiothermus</taxon>
    </lineage>
</organism>
<dbReference type="Proteomes" id="UP000321197">
    <property type="component" value="Unassembled WGS sequence"/>
</dbReference>
<reference evidence="1 2" key="1">
    <citation type="submission" date="2019-07" db="EMBL/GenBank/DDBJ databases">
        <title>Whole genome shotgun sequence of Meiothermus hypogaeus NBRC 106114.</title>
        <authorList>
            <person name="Hosoyama A."/>
            <person name="Uohara A."/>
            <person name="Ohji S."/>
            <person name="Ichikawa N."/>
        </authorList>
    </citation>
    <scope>NUCLEOTIDE SEQUENCE [LARGE SCALE GENOMIC DNA]</scope>
    <source>
        <strain evidence="1 2">NBRC 106114</strain>
    </source>
</reference>
<dbReference type="InterPro" id="IPR032710">
    <property type="entry name" value="NTF2-like_dom_sf"/>
</dbReference>
<dbReference type="OrthoDB" id="9130422at2"/>
<dbReference type="InterPro" id="IPR032347">
    <property type="entry name" value="DUF4864"/>
</dbReference>
<sequence>MKPVFALVVLFLLGGQAQRLQDVPPQDRAAIQAIITAQIEAFKKDDAVRAFSFASPGIRQVFQTPERFIDMVRTGYAQIYRPLKVEFGPASRSLGTLQQIRQVVNLVGLDGKKAVAYYLMERQADGSWKIAGVQLELIPDDQTI</sequence>
<proteinExistence type="predicted"/>
<accession>A0A511QXQ4</accession>
<comment type="caution">
    <text evidence="1">The sequence shown here is derived from an EMBL/GenBank/DDBJ whole genome shotgun (WGS) entry which is preliminary data.</text>
</comment>